<evidence type="ECO:0000313" key="3">
    <source>
        <dbReference type="EMBL" id="CAH2049111.1"/>
    </source>
</evidence>
<dbReference type="EMBL" id="OW152831">
    <property type="protein sequence ID" value="CAH2049111.1"/>
    <property type="molecule type" value="Genomic_DNA"/>
</dbReference>
<organism evidence="3 4">
    <name type="scientific">Iphiclides podalirius</name>
    <name type="common">scarce swallowtail</name>
    <dbReference type="NCBI Taxonomy" id="110791"/>
    <lineage>
        <taxon>Eukaryota</taxon>
        <taxon>Metazoa</taxon>
        <taxon>Ecdysozoa</taxon>
        <taxon>Arthropoda</taxon>
        <taxon>Hexapoda</taxon>
        <taxon>Insecta</taxon>
        <taxon>Pterygota</taxon>
        <taxon>Neoptera</taxon>
        <taxon>Endopterygota</taxon>
        <taxon>Lepidoptera</taxon>
        <taxon>Glossata</taxon>
        <taxon>Ditrysia</taxon>
        <taxon>Papilionoidea</taxon>
        <taxon>Papilionidae</taxon>
        <taxon>Papilioninae</taxon>
        <taxon>Iphiclides</taxon>
    </lineage>
</organism>
<feature type="domain" description="Peptidase S1" evidence="2">
    <location>
        <begin position="129"/>
        <end position="419"/>
    </location>
</feature>
<dbReference type="InterPro" id="IPR009003">
    <property type="entry name" value="Peptidase_S1_PA"/>
</dbReference>
<keyword evidence="4" id="KW-1185">Reference proteome</keyword>
<dbReference type="InterPro" id="IPR001254">
    <property type="entry name" value="Trypsin_dom"/>
</dbReference>
<feature type="chain" id="PRO_5045863938" description="Peptidase S1 domain-containing protein" evidence="1">
    <location>
        <begin position="23"/>
        <end position="434"/>
    </location>
</feature>
<dbReference type="SMART" id="SM00020">
    <property type="entry name" value="Tryp_SPc"/>
    <property type="match status" value="1"/>
</dbReference>
<dbReference type="PANTHER" id="PTHR24260">
    <property type="match status" value="1"/>
</dbReference>
<dbReference type="Proteomes" id="UP000837857">
    <property type="component" value="Chromosome 19"/>
</dbReference>
<gene>
    <name evidence="3" type="ORF">IPOD504_LOCUS6609</name>
</gene>
<feature type="non-terminal residue" evidence="3">
    <location>
        <position position="434"/>
    </location>
</feature>
<dbReference type="InterPro" id="IPR051333">
    <property type="entry name" value="CLIP_Serine_Protease"/>
</dbReference>
<feature type="signal peptide" evidence="1">
    <location>
        <begin position="1"/>
        <end position="22"/>
    </location>
</feature>
<dbReference type="Pfam" id="PF00089">
    <property type="entry name" value="Trypsin"/>
    <property type="match status" value="1"/>
</dbReference>
<protein>
    <recommendedName>
        <fullName evidence="2">Peptidase S1 domain-containing protein</fullName>
    </recommendedName>
</protein>
<evidence type="ECO:0000313" key="4">
    <source>
        <dbReference type="Proteomes" id="UP000837857"/>
    </source>
</evidence>
<evidence type="ECO:0000259" key="2">
    <source>
        <dbReference type="PROSITE" id="PS50240"/>
    </source>
</evidence>
<dbReference type="PANTHER" id="PTHR24260:SF147">
    <property type="entry name" value="EG:BACR7A4.3 PROTEIN-RELATED"/>
    <property type="match status" value="1"/>
</dbReference>
<dbReference type="Gene3D" id="2.40.10.10">
    <property type="entry name" value="Trypsin-like serine proteases"/>
    <property type="match status" value="1"/>
</dbReference>
<evidence type="ECO:0000256" key="1">
    <source>
        <dbReference type="SAM" id="SignalP"/>
    </source>
</evidence>
<dbReference type="SUPFAM" id="SSF50494">
    <property type="entry name" value="Trypsin-like serine proteases"/>
    <property type="match status" value="1"/>
</dbReference>
<name>A0ABN8I836_9NEOP</name>
<proteinExistence type="predicted"/>
<dbReference type="InterPro" id="IPR043504">
    <property type="entry name" value="Peptidase_S1_PA_chymotrypsin"/>
</dbReference>
<keyword evidence="1" id="KW-0732">Signal</keyword>
<accession>A0ABN8I836</accession>
<dbReference type="PROSITE" id="PS50240">
    <property type="entry name" value="TRYPSIN_DOM"/>
    <property type="match status" value="1"/>
</dbReference>
<reference evidence="3" key="1">
    <citation type="submission" date="2022-03" db="EMBL/GenBank/DDBJ databases">
        <authorList>
            <person name="Martin H S."/>
        </authorList>
    </citation>
    <scope>NUCLEOTIDE SEQUENCE</scope>
</reference>
<sequence length="434" mass="49539">MIFIRSKCCVILLVTVIAPALSDLESRLTPNQHSRIRQSYIEMQNDKKSLFDEKSQALFKVIHSRPENANITFQPCDSKPLLIPDFGTARISEVKCLEHLWKMRYYDEALIGLTLCDKLSMDVSLINLNFGGFDAVAGEYAHMGAIGWQTLNDTWLFMCEGALISEKYMLTTAQCTRLLTHDPRVQDVTPKVVRFGVTDISDKEEIGKSPTDVFIQRIIVHPYYQSESNYYDIAIIELDRELVFSTQVHPACIWTDHYNLTDKDVVLAGWNVVESKKTVKAKEFVGSSLDVFTRLSLAQKITPQEKKKSNASDPMMKLGKVKLLDSIQCDRLTKCKRDRSWRGLIYSQLCAFSCRVDDNSTNGNDIGTILQAPVVIPEYTDWRMHYLIGLKSFSFGETSYPYVYTKVSAFLEWIENTVWGSPQGTNKLQVTDRR</sequence>